<comment type="caution">
    <text evidence="3">The sequence shown here is derived from an EMBL/GenBank/DDBJ whole genome shotgun (WGS) entry which is preliminary data.</text>
</comment>
<dbReference type="RefSeq" id="WP_120713825.1">
    <property type="nucleotide sequence ID" value="NZ_CANMKH010000003.1"/>
</dbReference>
<keyword evidence="1" id="KW-0732">Signal</keyword>
<name>A0A3B0C2H3_9FLAO</name>
<protein>
    <submittedName>
        <fullName evidence="3">Nuclear transport factor 2 family protein</fullName>
    </submittedName>
</protein>
<gene>
    <name evidence="3" type="ORF">D7Z94_22145</name>
</gene>
<evidence type="ECO:0000313" key="4">
    <source>
        <dbReference type="Proteomes" id="UP000276603"/>
    </source>
</evidence>
<proteinExistence type="predicted"/>
<sequence length="143" mass="15972">MRYLHSSLILIAFCVFSAYGQTPETSSEVATKVDAIYQAMVDKDKSILENLTSDKLNYGHSSGTIEDKVQFIDAVINGSFDYISITPEEQKIIISGDVALVRHIFVTHALNDGKPTNVRIGNLMTFQKQNGDWKLLGRQAYKL</sequence>
<dbReference type="InterPro" id="IPR027843">
    <property type="entry name" value="DUF4440"/>
</dbReference>
<organism evidence="3 4">
    <name type="scientific">Ulvibacterium marinum</name>
    <dbReference type="NCBI Taxonomy" id="2419782"/>
    <lineage>
        <taxon>Bacteria</taxon>
        <taxon>Pseudomonadati</taxon>
        <taxon>Bacteroidota</taxon>
        <taxon>Flavobacteriia</taxon>
        <taxon>Flavobacteriales</taxon>
        <taxon>Flavobacteriaceae</taxon>
        <taxon>Ulvibacterium</taxon>
    </lineage>
</organism>
<feature type="signal peptide" evidence="1">
    <location>
        <begin position="1"/>
        <end position="20"/>
    </location>
</feature>
<accession>A0A3B0C2H3</accession>
<dbReference type="Gene3D" id="3.10.450.50">
    <property type="match status" value="1"/>
</dbReference>
<dbReference type="InterPro" id="IPR032710">
    <property type="entry name" value="NTF2-like_dom_sf"/>
</dbReference>
<dbReference type="EMBL" id="RBCJ01000005">
    <property type="protein sequence ID" value="RKN77927.1"/>
    <property type="molecule type" value="Genomic_DNA"/>
</dbReference>
<dbReference type="AlphaFoldDB" id="A0A3B0C2H3"/>
<evidence type="ECO:0000313" key="3">
    <source>
        <dbReference type="EMBL" id="RKN77927.1"/>
    </source>
</evidence>
<keyword evidence="4" id="KW-1185">Reference proteome</keyword>
<evidence type="ECO:0000256" key="1">
    <source>
        <dbReference type="SAM" id="SignalP"/>
    </source>
</evidence>
<evidence type="ECO:0000259" key="2">
    <source>
        <dbReference type="Pfam" id="PF14534"/>
    </source>
</evidence>
<reference evidence="3 4" key="1">
    <citation type="submission" date="2018-10" db="EMBL/GenBank/DDBJ databases">
        <title>Ulvibacterium marinum gen. nov., sp. nov., a novel marine bacterium of the family Flavobacteriaceae, isolated from a culture of the green alga Ulva prolifera.</title>
        <authorList>
            <person name="Zhang Z."/>
        </authorList>
    </citation>
    <scope>NUCLEOTIDE SEQUENCE [LARGE SCALE GENOMIC DNA]</scope>
    <source>
        <strain evidence="3 4">CCMM003</strain>
    </source>
</reference>
<dbReference type="OrthoDB" id="5383110at2"/>
<dbReference type="Pfam" id="PF14534">
    <property type="entry name" value="DUF4440"/>
    <property type="match status" value="1"/>
</dbReference>
<feature type="domain" description="DUF4440" evidence="2">
    <location>
        <begin position="33"/>
        <end position="135"/>
    </location>
</feature>
<dbReference type="Proteomes" id="UP000276603">
    <property type="component" value="Unassembled WGS sequence"/>
</dbReference>
<feature type="chain" id="PRO_5017405804" evidence="1">
    <location>
        <begin position="21"/>
        <end position="143"/>
    </location>
</feature>
<dbReference type="SUPFAM" id="SSF54427">
    <property type="entry name" value="NTF2-like"/>
    <property type="match status" value="1"/>
</dbReference>